<dbReference type="EMBL" id="JAGMUU010000006">
    <property type="protein sequence ID" value="KAH7150566.1"/>
    <property type="molecule type" value="Genomic_DNA"/>
</dbReference>
<keyword evidence="8" id="KW-1185">Reference proteome</keyword>
<evidence type="ECO:0000256" key="2">
    <source>
        <dbReference type="ARBA" id="ARBA00022448"/>
    </source>
</evidence>
<sequence length="218" mass="23765">MAQDDPRHVQHLESPELATMAGPKETQWNMNSIVLLICGITYTLFDILASWVMKRDIGPFAWVQNFTTDLVLRFFIGVFEAGFFSGNQPSTSSSAFAPRSLRITFVLASATLAGAFGGCIGYGVGHLLAMAALKASVLVLLPNLPSVATWLDEGEKRNTISRVEDGAGGFTRERANRREILETCFAPPMVARYFAHLANAVFLSELAYFALTIVTNPG</sequence>
<proteinExistence type="predicted"/>
<evidence type="ECO:0000313" key="8">
    <source>
        <dbReference type="Proteomes" id="UP000717696"/>
    </source>
</evidence>
<dbReference type="AlphaFoldDB" id="A0A9P9F2C3"/>
<dbReference type="Proteomes" id="UP000717696">
    <property type="component" value="Unassembled WGS sequence"/>
</dbReference>
<dbReference type="GO" id="GO:0016020">
    <property type="term" value="C:membrane"/>
    <property type="evidence" value="ECO:0007669"/>
    <property type="project" value="UniProtKB-SubCell"/>
</dbReference>
<evidence type="ECO:0000256" key="1">
    <source>
        <dbReference type="ARBA" id="ARBA00004141"/>
    </source>
</evidence>
<dbReference type="GO" id="GO:0022857">
    <property type="term" value="F:transmembrane transporter activity"/>
    <property type="evidence" value="ECO:0007669"/>
    <property type="project" value="TreeGrafter"/>
</dbReference>
<dbReference type="PANTHER" id="PTHR43791">
    <property type="entry name" value="PERMEASE-RELATED"/>
    <property type="match status" value="1"/>
</dbReference>
<evidence type="ECO:0000313" key="7">
    <source>
        <dbReference type="EMBL" id="KAH7150566.1"/>
    </source>
</evidence>
<keyword evidence="2" id="KW-0813">Transport</keyword>
<reference evidence="7" key="1">
    <citation type="journal article" date="2021" name="Nat. Commun.">
        <title>Genetic determinants of endophytism in the Arabidopsis root mycobiome.</title>
        <authorList>
            <person name="Mesny F."/>
            <person name="Miyauchi S."/>
            <person name="Thiergart T."/>
            <person name="Pickel B."/>
            <person name="Atanasova L."/>
            <person name="Karlsson M."/>
            <person name="Huettel B."/>
            <person name="Barry K.W."/>
            <person name="Haridas S."/>
            <person name="Chen C."/>
            <person name="Bauer D."/>
            <person name="Andreopoulos W."/>
            <person name="Pangilinan J."/>
            <person name="LaButti K."/>
            <person name="Riley R."/>
            <person name="Lipzen A."/>
            <person name="Clum A."/>
            <person name="Drula E."/>
            <person name="Henrissat B."/>
            <person name="Kohler A."/>
            <person name="Grigoriev I.V."/>
            <person name="Martin F.M."/>
            <person name="Hacquard S."/>
        </authorList>
    </citation>
    <scope>NUCLEOTIDE SEQUENCE</scope>
    <source>
        <strain evidence="7">MPI-CAGE-AT-0021</strain>
    </source>
</reference>
<keyword evidence="5 6" id="KW-0472">Membrane</keyword>
<organism evidence="7 8">
    <name type="scientific">Dactylonectria estremocensis</name>
    <dbReference type="NCBI Taxonomy" id="1079267"/>
    <lineage>
        <taxon>Eukaryota</taxon>
        <taxon>Fungi</taxon>
        <taxon>Dikarya</taxon>
        <taxon>Ascomycota</taxon>
        <taxon>Pezizomycotina</taxon>
        <taxon>Sordariomycetes</taxon>
        <taxon>Hypocreomycetidae</taxon>
        <taxon>Hypocreales</taxon>
        <taxon>Nectriaceae</taxon>
        <taxon>Dactylonectria</taxon>
    </lineage>
</organism>
<feature type="transmembrane region" description="Helical" evidence="6">
    <location>
        <begin position="33"/>
        <end position="53"/>
    </location>
</feature>
<comment type="subcellular location">
    <subcellularLocation>
        <location evidence="1">Membrane</location>
        <topology evidence="1">Multi-pass membrane protein</topology>
    </subcellularLocation>
</comment>
<evidence type="ECO:0000256" key="3">
    <source>
        <dbReference type="ARBA" id="ARBA00022692"/>
    </source>
</evidence>
<dbReference type="InterPro" id="IPR036259">
    <property type="entry name" value="MFS_trans_sf"/>
</dbReference>
<keyword evidence="3 6" id="KW-0812">Transmembrane</keyword>
<comment type="caution">
    <text evidence="7">The sequence shown here is derived from an EMBL/GenBank/DDBJ whole genome shotgun (WGS) entry which is preliminary data.</text>
</comment>
<dbReference type="PANTHER" id="PTHR43791:SF36">
    <property type="entry name" value="TRANSPORTER, PUTATIVE (AFU_ORTHOLOGUE AFUA_6G08340)-RELATED"/>
    <property type="match status" value="1"/>
</dbReference>
<protein>
    <submittedName>
        <fullName evidence="7">Uncharacterized protein</fullName>
    </submittedName>
</protein>
<gene>
    <name evidence="7" type="ORF">B0J13DRAFT_620870</name>
</gene>
<evidence type="ECO:0000256" key="5">
    <source>
        <dbReference type="ARBA" id="ARBA00023136"/>
    </source>
</evidence>
<keyword evidence="4 6" id="KW-1133">Transmembrane helix</keyword>
<dbReference type="OrthoDB" id="3639251at2759"/>
<evidence type="ECO:0000256" key="4">
    <source>
        <dbReference type="ARBA" id="ARBA00022989"/>
    </source>
</evidence>
<dbReference type="SUPFAM" id="SSF103473">
    <property type="entry name" value="MFS general substrate transporter"/>
    <property type="match status" value="1"/>
</dbReference>
<accession>A0A9P9F2C3</accession>
<evidence type="ECO:0000256" key="6">
    <source>
        <dbReference type="SAM" id="Phobius"/>
    </source>
</evidence>
<name>A0A9P9F2C3_9HYPO</name>
<feature type="transmembrane region" description="Helical" evidence="6">
    <location>
        <begin position="105"/>
        <end position="125"/>
    </location>
</feature>